<proteinExistence type="predicted"/>
<dbReference type="EMBL" id="VUJX02000003">
    <property type="protein sequence ID" value="KAL0939200.1"/>
    <property type="molecule type" value="Genomic_DNA"/>
</dbReference>
<sequence length="164" mass="16511">MSNPPTTEPTPQPPTPALPPSADSTMPPAPATTAAEASTNSVDTSMADAAEVASSPAPIPQAAASAPSPAAAPARTGTPSRNLNNGEASSRAGSVHPDANAVNLPSQATPHGDSARMYINSTVTAALLEGMKIIGRDQPADPLRVLGEFLIQKSRERGEGTNAN</sequence>
<organism evidence="1 2">
    <name type="scientific">Colletotrichum truncatum</name>
    <name type="common">Anthracnose fungus</name>
    <name type="synonym">Colletotrichum capsici</name>
    <dbReference type="NCBI Taxonomy" id="5467"/>
    <lineage>
        <taxon>Eukaryota</taxon>
        <taxon>Fungi</taxon>
        <taxon>Dikarya</taxon>
        <taxon>Ascomycota</taxon>
        <taxon>Pezizomycotina</taxon>
        <taxon>Sordariomycetes</taxon>
        <taxon>Hypocreomycetidae</taxon>
        <taxon>Glomerellales</taxon>
        <taxon>Glomerellaceae</taxon>
        <taxon>Colletotrichum</taxon>
        <taxon>Colletotrichum truncatum species complex</taxon>
    </lineage>
</organism>
<name>A0ACC3Z560_COLTU</name>
<keyword evidence="2" id="KW-1185">Reference proteome</keyword>
<evidence type="ECO:0000313" key="2">
    <source>
        <dbReference type="Proteomes" id="UP000805649"/>
    </source>
</evidence>
<dbReference type="Proteomes" id="UP000805649">
    <property type="component" value="Unassembled WGS sequence"/>
</dbReference>
<comment type="caution">
    <text evidence="1">The sequence shown here is derived from an EMBL/GenBank/DDBJ whole genome shotgun (WGS) entry which is preliminary data.</text>
</comment>
<gene>
    <name evidence="1" type="ORF">CTRU02_205810</name>
</gene>
<reference evidence="1 2" key="1">
    <citation type="journal article" date="2020" name="Phytopathology">
        <title>Genome Sequence Resources of Colletotrichum truncatum, C. plurivorum, C. musicola, and C. sojae: Four Species Pathogenic to Soybean (Glycine max).</title>
        <authorList>
            <person name="Rogerio F."/>
            <person name="Boufleur T.R."/>
            <person name="Ciampi-Guillardi M."/>
            <person name="Sukno S.A."/>
            <person name="Thon M.R."/>
            <person name="Massola Junior N.S."/>
            <person name="Baroncelli R."/>
        </authorList>
    </citation>
    <scope>NUCLEOTIDE SEQUENCE [LARGE SCALE GENOMIC DNA]</scope>
    <source>
        <strain evidence="1 2">CMES1059</strain>
    </source>
</reference>
<evidence type="ECO:0000313" key="1">
    <source>
        <dbReference type="EMBL" id="KAL0939200.1"/>
    </source>
</evidence>
<accession>A0ACC3Z560</accession>
<protein>
    <submittedName>
        <fullName evidence="1">Dpy-30 domain-containing protein</fullName>
    </submittedName>
</protein>